<dbReference type="RefSeq" id="WP_330091515.1">
    <property type="nucleotide sequence ID" value="NZ_JAUZMY010000008.1"/>
</dbReference>
<sequence>MNGCEEERRMDASGLRPGAWREARSPLAWMSLRDGELFAAVLEFVARRHDPLRVLEWGSGQSTVEFTRLLRERGVAHEWTALEYDRAFFDERVLPPLMERPGSVVRYPDDGSVLTVPGAAGTSRVTAVCWNRTRLRPAEDPGDRRVDLDAYVDYPAGREPFDVVFVDGRMRRRCLLSVSEHLGPSTVVVLHDAWHEHYHCALERYPVGRFFGDEMWMGALRGAALPPW</sequence>
<dbReference type="Gene3D" id="3.40.50.150">
    <property type="entry name" value="Vaccinia Virus protein VP39"/>
    <property type="match status" value="1"/>
</dbReference>
<accession>A0ABU7K643</accession>
<comment type="caution">
    <text evidence="1">The sequence shown here is derived from an EMBL/GenBank/DDBJ whole genome shotgun (WGS) entry which is preliminary data.</text>
</comment>
<dbReference type="EMBL" id="JAUZMY010000008">
    <property type="protein sequence ID" value="MEE2037721.1"/>
    <property type="molecule type" value="Genomic_DNA"/>
</dbReference>
<evidence type="ECO:0000313" key="2">
    <source>
        <dbReference type="Proteomes" id="UP001356095"/>
    </source>
</evidence>
<evidence type="ECO:0008006" key="3">
    <source>
        <dbReference type="Google" id="ProtNLM"/>
    </source>
</evidence>
<proteinExistence type="predicted"/>
<name>A0ABU7K643_9ACTN</name>
<gene>
    <name evidence="1" type="ORF">Q8791_10865</name>
</gene>
<protein>
    <recommendedName>
        <fullName evidence="3">Methyltransferase</fullName>
    </recommendedName>
</protein>
<organism evidence="1 2">
    <name type="scientific">Nocardiopsis codii</name>
    <dbReference type="NCBI Taxonomy" id="3065942"/>
    <lineage>
        <taxon>Bacteria</taxon>
        <taxon>Bacillati</taxon>
        <taxon>Actinomycetota</taxon>
        <taxon>Actinomycetes</taxon>
        <taxon>Streptosporangiales</taxon>
        <taxon>Nocardiopsidaceae</taxon>
        <taxon>Nocardiopsis</taxon>
    </lineage>
</organism>
<dbReference type="InterPro" id="IPR029063">
    <property type="entry name" value="SAM-dependent_MTases_sf"/>
</dbReference>
<dbReference type="Proteomes" id="UP001356095">
    <property type="component" value="Unassembled WGS sequence"/>
</dbReference>
<keyword evidence="2" id="KW-1185">Reference proteome</keyword>
<evidence type="ECO:0000313" key="1">
    <source>
        <dbReference type="EMBL" id="MEE2037721.1"/>
    </source>
</evidence>
<reference evidence="1 2" key="1">
    <citation type="submission" date="2023-08" db="EMBL/GenBank/DDBJ databases">
        <authorList>
            <person name="Girao M."/>
            <person name="Carvalho M.F."/>
        </authorList>
    </citation>
    <scope>NUCLEOTIDE SEQUENCE [LARGE SCALE GENOMIC DNA]</scope>
    <source>
        <strain evidence="1 2">CT-R113</strain>
    </source>
</reference>